<dbReference type="InterPro" id="IPR008880">
    <property type="entry name" value="Trigger_fac_C"/>
</dbReference>
<dbReference type="GO" id="GO:0003755">
    <property type="term" value="F:peptidyl-prolyl cis-trans isomerase activity"/>
    <property type="evidence" value="ECO:0007669"/>
    <property type="project" value="UniProtKB-KW"/>
</dbReference>
<feature type="transmembrane region" description="Helical" evidence="8">
    <location>
        <begin position="7"/>
        <end position="29"/>
    </location>
</feature>
<evidence type="ECO:0000256" key="1">
    <source>
        <dbReference type="ARBA" id="ARBA00000971"/>
    </source>
</evidence>
<name>A0A1Q9JH29_9FIRM</name>
<evidence type="ECO:0000256" key="8">
    <source>
        <dbReference type="SAM" id="Phobius"/>
    </source>
</evidence>
<sequence>MTKRKKIIIGCSAAVAVIAVIILLMVFVFDTFGLFTSEYKLNYDKYVKVGNYKGLTYDKIKVSVTDKEVKAQIKSNVSAKATTKSVKTGTVKDGDTINISYVGKVNGKTFSGGSAENSNITIGQTSMIDGFTDGLIGKKVGSKVTLNLRFPKNYSANTKLSNKKVVFTVTINSKQVTTTPKYNLAFVKKYTSYKTLKAYEASVKKELLATKKSEKENEVKNTLWNQVVAASKVKKYPQKQLQYEQDQVIARYKKMAKSYNLSWSKFLKTYMKTDSKSFNKQAKSYAKSVVKQKLVMHSIAKKEGLKVTNKEYKNYLSKLLKEAGFTEESFKSQYGQSIEEYGKENDYKTNLLLQKVLNKVMKYGKEKSK</sequence>
<evidence type="ECO:0000256" key="7">
    <source>
        <dbReference type="PROSITE-ProRule" id="PRU00277"/>
    </source>
</evidence>
<dbReference type="OrthoDB" id="9767721at2"/>
<keyword evidence="11" id="KW-1185">Reference proteome</keyword>
<dbReference type="SUPFAM" id="SSF54534">
    <property type="entry name" value="FKBP-like"/>
    <property type="match status" value="1"/>
</dbReference>
<comment type="catalytic activity">
    <reaction evidence="1 7">
        <text>[protein]-peptidylproline (omega=180) = [protein]-peptidylproline (omega=0)</text>
        <dbReference type="Rhea" id="RHEA:16237"/>
        <dbReference type="Rhea" id="RHEA-COMP:10747"/>
        <dbReference type="Rhea" id="RHEA-COMP:10748"/>
        <dbReference type="ChEBI" id="CHEBI:83833"/>
        <dbReference type="ChEBI" id="CHEBI:83834"/>
        <dbReference type="EC" id="5.2.1.8"/>
    </reaction>
</comment>
<keyword evidence="4 7" id="KW-0697">Rotamase</keyword>
<dbReference type="GO" id="GO:0005737">
    <property type="term" value="C:cytoplasm"/>
    <property type="evidence" value="ECO:0007669"/>
    <property type="project" value="UniProtKB-SubCell"/>
</dbReference>
<dbReference type="InterPro" id="IPR005215">
    <property type="entry name" value="Trig_fac"/>
</dbReference>
<feature type="domain" description="PPIase FKBP-type" evidence="9">
    <location>
        <begin position="94"/>
        <end position="194"/>
    </location>
</feature>
<gene>
    <name evidence="10" type="ORF">BHK98_04810</name>
</gene>
<dbReference type="GO" id="GO:0006457">
    <property type="term" value="P:protein folding"/>
    <property type="evidence" value="ECO:0007669"/>
    <property type="project" value="InterPro"/>
</dbReference>
<dbReference type="Gene3D" id="3.10.50.40">
    <property type="match status" value="1"/>
</dbReference>
<keyword evidence="8" id="KW-0812">Transmembrane</keyword>
<evidence type="ECO:0000256" key="5">
    <source>
        <dbReference type="ARBA" id="ARBA00023235"/>
    </source>
</evidence>
<proteinExistence type="predicted"/>
<evidence type="ECO:0000259" key="9">
    <source>
        <dbReference type="PROSITE" id="PS50059"/>
    </source>
</evidence>
<comment type="caution">
    <text evidence="10">The sequence shown here is derived from an EMBL/GenBank/DDBJ whole genome shotgun (WGS) entry which is preliminary data.</text>
</comment>
<dbReference type="InterPro" id="IPR001179">
    <property type="entry name" value="PPIase_FKBP_dom"/>
</dbReference>
<keyword evidence="8" id="KW-1133">Transmembrane helix</keyword>
<organism evidence="10 11">
    <name type="scientific">Hornefia porci</name>
    <dbReference type="NCBI Taxonomy" id="2652292"/>
    <lineage>
        <taxon>Bacteria</taxon>
        <taxon>Bacillati</taxon>
        <taxon>Bacillota</taxon>
        <taxon>Clostridia</taxon>
        <taxon>Peptostreptococcales</taxon>
        <taxon>Anaerovoracaceae</taxon>
        <taxon>Hornefia</taxon>
    </lineage>
</organism>
<dbReference type="Proteomes" id="UP000187404">
    <property type="component" value="Unassembled WGS sequence"/>
</dbReference>
<protein>
    <recommendedName>
        <fullName evidence="7">peptidylprolyl isomerase</fullName>
        <ecNumber evidence="7">5.2.1.8</ecNumber>
    </recommendedName>
</protein>
<dbReference type="InterPro" id="IPR046357">
    <property type="entry name" value="PPIase_dom_sf"/>
</dbReference>
<reference evidence="10 11" key="1">
    <citation type="journal article" date="2016" name="Appl. Environ. Microbiol.">
        <title>Function and Phylogeny of Bacterial Butyryl Coenzyme A:Acetate Transferases and Their Diversity in the Proximal Colon of Swine.</title>
        <authorList>
            <person name="Trachsel J."/>
            <person name="Bayles D.O."/>
            <person name="Looft T."/>
            <person name="Levine U.Y."/>
            <person name="Allen H.K."/>
        </authorList>
    </citation>
    <scope>NUCLEOTIDE SEQUENCE [LARGE SCALE GENOMIC DNA]</scope>
    <source>
        <strain evidence="10 11">68-3-10</strain>
    </source>
</reference>
<evidence type="ECO:0000313" key="10">
    <source>
        <dbReference type="EMBL" id="OLR55441.1"/>
    </source>
</evidence>
<dbReference type="STRING" id="1261640.BHK98_04810"/>
<evidence type="ECO:0000313" key="11">
    <source>
        <dbReference type="Proteomes" id="UP000187404"/>
    </source>
</evidence>
<dbReference type="NCBIfam" id="TIGR00115">
    <property type="entry name" value="tig"/>
    <property type="match status" value="1"/>
</dbReference>
<dbReference type="InterPro" id="IPR037041">
    <property type="entry name" value="Trigger_fac_C_sf"/>
</dbReference>
<dbReference type="Pfam" id="PF00254">
    <property type="entry name" value="FKBP_C"/>
    <property type="match status" value="1"/>
</dbReference>
<dbReference type="SUPFAM" id="SSF109998">
    <property type="entry name" value="Triger factor/SurA peptide-binding domain-like"/>
    <property type="match status" value="1"/>
</dbReference>
<dbReference type="GO" id="GO:0051301">
    <property type="term" value="P:cell division"/>
    <property type="evidence" value="ECO:0007669"/>
    <property type="project" value="UniProtKB-KW"/>
</dbReference>
<evidence type="ECO:0000256" key="3">
    <source>
        <dbReference type="ARBA" id="ARBA00022618"/>
    </source>
</evidence>
<evidence type="ECO:0000256" key="6">
    <source>
        <dbReference type="ARBA" id="ARBA00023306"/>
    </source>
</evidence>
<dbReference type="InterPro" id="IPR027304">
    <property type="entry name" value="Trigger_fact/SurA_dom_sf"/>
</dbReference>
<accession>A0A1Q9JH29</accession>
<dbReference type="EC" id="5.2.1.8" evidence="7"/>
<dbReference type="GO" id="GO:0015031">
    <property type="term" value="P:protein transport"/>
    <property type="evidence" value="ECO:0007669"/>
    <property type="project" value="InterPro"/>
</dbReference>
<keyword evidence="6" id="KW-0131">Cell cycle</keyword>
<comment type="subcellular location">
    <subcellularLocation>
        <location evidence="2">Cytoplasm</location>
    </subcellularLocation>
</comment>
<dbReference type="Gene3D" id="1.10.3120.10">
    <property type="entry name" value="Trigger factor, C-terminal domain"/>
    <property type="match status" value="1"/>
</dbReference>
<keyword evidence="5 7" id="KW-0413">Isomerase</keyword>
<dbReference type="EMBL" id="MJIE01000001">
    <property type="protein sequence ID" value="OLR55441.1"/>
    <property type="molecule type" value="Genomic_DNA"/>
</dbReference>
<dbReference type="Pfam" id="PF05698">
    <property type="entry name" value="Trigger_C"/>
    <property type="match status" value="1"/>
</dbReference>
<evidence type="ECO:0000256" key="4">
    <source>
        <dbReference type="ARBA" id="ARBA00023110"/>
    </source>
</evidence>
<keyword evidence="8" id="KW-0472">Membrane</keyword>
<evidence type="ECO:0000256" key="2">
    <source>
        <dbReference type="ARBA" id="ARBA00004496"/>
    </source>
</evidence>
<dbReference type="RefSeq" id="WP_075712436.1">
    <property type="nucleotide sequence ID" value="NZ_MJIE01000001.1"/>
</dbReference>
<dbReference type="AlphaFoldDB" id="A0A1Q9JH29"/>
<dbReference type="PROSITE" id="PS50059">
    <property type="entry name" value="FKBP_PPIASE"/>
    <property type="match status" value="1"/>
</dbReference>
<keyword evidence="3" id="KW-0132">Cell division</keyword>